<evidence type="ECO:0000313" key="3">
    <source>
        <dbReference type="EMBL" id="ORX51684.1"/>
    </source>
</evidence>
<dbReference type="InterPro" id="IPR058581">
    <property type="entry name" value="TM_HPP"/>
</dbReference>
<feature type="transmembrane region" description="Helical" evidence="1">
    <location>
        <begin position="122"/>
        <end position="143"/>
    </location>
</feature>
<dbReference type="EMBL" id="MCGT01000020">
    <property type="protein sequence ID" value="ORX51684.1"/>
    <property type="molecule type" value="Genomic_DNA"/>
</dbReference>
<dbReference type="OrthoDB" id="2016548at2759"/>
<feature type="transmembrane region" description="Helical" evidence="1">
    <location>
        <begin position="59"/>
        <end position="79"/>
    </location>
</feature>
<keyword evidence="4" id="KW-1185">Reference proteome</keyword>
<evidence type="ECO:0000259" key="2">
    <source>
        <dbReference type="Pfam" id="PF04982"/>
    </source>
</evidence>
<dbReference type="PANTHER" id="PTHR33741:SF5">
    <property type="entry name" value="TRANSMEMBRANE PROTEIN DDB_G0269096-RELATED"/>
    <property type="match status" value="1"/>
</dbReference>
<keyword evidence="1" id="KW-0472">Membrane</keyword>
<feature type="domain" description="HPP transmembrane region" evidence="2">
    <location>
        <begin position="27"/>
        <end position="195"/>
    </location>
</feature>
<proteinExistence type="predicted"/>
<feature type="non-terminal residue" evidence="3">
    <location>
        <position position="206"/>
    </location>
</feature>
<comment type="caution">
    <text evidence="3">The sequence shown here is derived from an EMBL/GenBank/DDBJ whole genome shotgun (WGS) entry which is preliminary data.</text>
</comment>
<keyword evidence="1" id="KW-0812">Transmembrane</keyword>
<feature type="transmembrane region" description="Helical" evidence="1">
    <location>
        <begin position="33"/>
        <end position="52"/>
    </location>
</feature>
<dbReference type="Pfam" id="PF04982">
    <property type="entry name" value="TM_HPP"/>
    <property type="match status" value="1"/>
</dbReference>
<dbReference type="InterPro" id="IPR007065">
    <property type="entry name" value="HPP"/>
</dbReference>
<dbReference type="Proteomes" id="UP000242146">
    <property type="component" value="Unassembled WGS sequence"/>
</dbReference>
<sequence>STLSKLPTIFTRWLGYRPANWAPTSLPTWRVCLWSFLGAWIGIALLEIIGLYSPQLQQYHSPVVIASFGASAVLIYGTIDAPLAQPRNFFFGHIIGALVGVIFSVLFTELPTAWSSPEQETAVRWVTGATAMATSLVLMQLTVTVHPPGGATALIAVVDNTVRGMRWYYIGIVAMSAAVQLVVACLVNNVEKKYPSYWWAPAKLPV</sequence>
<organism evidence="3 4">
    <name type="scientific">Hesseltinella vesiculosa</name>
    <dbReference type="NCBI Taxonomy" id="101127"/>
    <lineage>
        <taxon>Eukaryota</taxon>
        <taxon>Fungi</taxon>
        <taxon>Fungi incertae sedis</taxon>
        <taxon>Mucoromycota</taxon>
        <taxon>Mucoromycotina</taxon>
        <taxon>Mucoromycetes</taxon>
        <taxon>Mucorales</taxon>
        <taxon>Cunninghamellaceae</taxon>
        <taxon>Hesseltinella</taxon>
    </lineage>
</organism>
<feature type="transmembrane region" description="Helical" evidence="1">
    <location>
        <begin position="91"/>
        <end position="110"/>
    </location>
</feature>
<keyword evidence="1" id="KW-1133">Transmembrane helix</keyword>
<feature type="transmembrane region" description="Helical" evidence="1">
    <location>
        <begin position="167"/>
        <end position="187"/>
    </location>
</feature>
<evidence type="ECO:0000313" key="4">
    <source>
        <dbReference type="Proteomes" id="UP000242146"/>
    </source>
</evidence>
<gene>
    <name evidence="3" type="ORF">DM01DRAFT_230989</name>
</gene>
<dbReference type="AlphaFoldDB" id="A0A1X2GE32"/>
<evidence type="ECO:0000256" key="1">
    <source>
        <dbReference type="SAM" id="Phobius"/>
    </source>
</evidence>
<feature type="non-terminal residue" evidence="3">
    <location>
        <position position="1"/>
    </location>
</feature>
<dbReference type="STRING" id="101127.A0A1X2GE32"/>
<reference evidence="3 4" key="1">
    <citation type="submission" date="2016-07" db="EMBL/GenBank/DDBJ databases">
        <title>Pervasive Adenine N6-methylation of Active Genes in Fungi.</title>
        <authorList>
            <consortium name="DOE Joint Genome Institute"/>
            <person name="Mondo S.J."/>
            <person name="Dannebaum R.O."/>
            <person name="Kuo R.C."/>
            <person name="Labutti K."/>
            <person name="Haridas S."/>
            <person name="Kuo A."/>
            <person name="Salamov A."/>
            <person name="Ahrendt S.R."/>
            <person name="Lipzen A."/>
            <person name="Sullivan W."/>
            <person name="Andreopoulos W.B."/>
            <person name="Clum A."/>
            <person name="Lindquist E."/>
            <person name="Daum C."/>
            <person name="Ramamoorthy G.K."/>
            <person name="Gryganskyi A."/>
            <person name="Culley D."/>
            <person name="Magnuson J.K."/>
            <person name="James T.Y."/>
            <person name="O'Malley M.A."/>
            <person name="Stajich J.E."/>
            <person name="Spatafora J.W."/>
            <person name="Visel A."/>
            <person name="Grigoriev I.V."/>
        </authorList>
    </citation>
    <scope>NUCLEOTIDE SEQUENCE [LARGE SCALE GENOMIC DNA]</scope>
    <source>
        <strain evidence="3 4">NRRL 3301</strain>
    </source>
</reference>
<name>A0A1X2GE32_9FUNG</name>
<protein>
    <recommendedName>
        <fullName evidence="2">HPP transmembrane region domain-containing protein</fullName>
    </recommendedName>
</protein>
<dbReference type="PANTHER" id="PTHR33741">
    <property type="entry name" value="TRANSMEMBRANE PROTEIN DDB_G0269096-RELATED"/>
    <property type="match status" value="1"/>
</dbReference>
<accession>A0A1X2GE32</accession>